<dbReference type="Proteomes" id="UP000239485">
    <property type="component" value="Unassembled WGS sequence"/>
</dbReference>
<dbReference type="OrthoDB" id="121633at2"/>
<dbReference type="Gene3D" id="3.30.160.100">
    <property type="entry name" value="Ribosome hibernation promotion factor-like"/>
    <property type="match status" value="1"/>
</dbReference>
<dbReference type="SUPFAM" id="SSF69754">
    <property type="entry name" value="Ribosome binding protein Y (YfiA homologue)"/>
    <property type="match status" value="1"/>
</dbReference>
<dbReference type="EMBL" id="PTJD01000012">
    <property type="protein sequence ID" value="PPK92864.1"/>
    <property type="molecule type" value="Genomic_DNA"/>
</dbReference>
<keyword evidence="2" id="KW-1185">Reference proteome</keyword>
<sequence length="120" mass="13064">MQILVNSDGHGTVDADLSQRLESQVDDELARFREHLTRVEVHVGDEAAGRSEVADMRCTIEARPAGRQPVAVTEHAGSVEEACTGAVRKLARLLQRTFDKAGMHKGGDSLRHLPVEEGPI</sequence>
<dbReference type="AlphaFoldDB" id="A0A2S6IF65"/>
<accession>A0A2S6IF65</accession>
<comment type="caution">
    <text evidence="1">The sequence shown here is derived from an EMBL/GenBank/DDBJ whole genome shotgun (WGS) entry which is preliminary data.</text>
</comment>
<proteinExistence type="predicted"/>
<dbReference type="GO" id="GO:0005840">
    <property type="term" value="C:ribosome"/>
    <property type="evidence" value="ECO:0007669"/>
    <property type="project" value="UniProtKB-KW"/>
</dbReference>
<organism evidence="1 2">
    <name type="scientific">Kineococcus xinjiangensis</name>
    <dbReference type="NCBI Taxonomy" id="512762"/>
    <lineage>
        <taxon>Bacteria</taxon>
        <taxon>Bacillati</taxon>
        <taxon>Actinomycetota</taxon>
        <taxon>Actinomycetes</taxon>
        <taxon>Kineosporiales</taxon>
        <taxon>Kineosporiaceae</taxon>
        <taxon>Kineococcus</taxon>
    </lineage>
</organism>
<reference evidence="1 2" key="1">
    <citation type="submission" date="2018-02" db="EMBL/GenBank/DDBJ databases">
        <title>Genomic Encyclopedia of Archaeal and Bacterial Type Strains, Phase II (KMG-II): from individual species to whole genera.</title>
        <authorList>
            <person name="Goeker M."/>
        </authorList>
    </citation>
    <scope>NUCLEOTIDE SEQUENCE [LARGE SCALE GENOMIC DNA]</scope>
    <source>
        <strain evidence="1 2">DSM 22857</strain>
    </source>
</reference>
<gene>
    <name evidence="1" type="ORF">CLV92_11237</name>
</gene>
<keyword evidence="1" id="KW-0687">Ribonucleoprotein</keyword>
<name>A0A2S6IF65_9ACTN</name>
<dbReference type="Pfam" id="PF02482">
    <property type="entry name" value="Ribosomal_S30AE"/>
    <property type="match status" value="1"/>
</dbReference>
<protein>
    <submittedName>
        <fullName evidence="1">Sigma 54 modulation/S30EA-like ribosomal protein</fullName>
    </submittedName>
</protein>
<dbReference type="InterPro" id="IPR036567">
    <property type="entry name" value="RHF-like"/>
</dbReference>
<dbReference type="RefSeq" id="WP_104434212.1">
    <property type="nucleotide sequence ID" value="NZ_PTJD01000012.1"/>
</dbReference>
<dbReference type="InterPro" id="IPR003489">
    <property type="entry name" value="RHF/RaiA"/>
</dbReference>
<evidence type="ECO:0000313" key="1">
    <source>
        <dbReference type="EMBL" id="PPK92864.1"/>
    </source>
</evidence>
<keyword evidence="1" id="KW-0689">Ribosomal protein</keyword>
<evidence type="ECO:0000313" key="2">
    <source>
        <dbReference type="Proteomes" id="UP000239485"/>
    </source>
</evidence>